<gene>
    <name evidence="1" type="ORF">OWV82_004066</name>
</gene>
<comment type="caution">
    <text evidence="1">The sequence shown here is derived from an EMBL/GenBank/DDBJ whole genome shotgun (WGS) entry which is preliminary data.</text>
</comment>
<protein>
    <submittedName>
        <fullName evidence="1">Cytochrome P450</fullName>
    </submittedName>
</protein>
<proteinExistence type="predicted"/>
<evidence type="ECO:0000313" key="2">
    <source>
        <dbReference type="Proteomes" id="UP001164539"/>
    </source>
</evidence>
<evidence type="ECO:0000313" key="1">
    <source>
        <dbReference type="EMBL" id="KAJ4725156.1"/>
    </source>
</evidence>
<accession>A0ACC1YNU9</accession>
<organism evidence="1 2">
    <name type="scientific">Melia azedarach</name>
    <name type="common">Chinaberry tree</name>
    <dbReference type="NCBI Taxonomy" id="155640"/>
    <lineage>
        <taxon>Eukaryota</taxon>
        <taxon>Viridiplantae</taxon>
        <taxon>Streptophyta</taxon>
        <taxon>Embryophyta</taxon>
        <taxon>Tracheophyta</taxon>
        <taxon>Spermatophyta</taxon>
        <taxon>Magnoliopsida</taxon>
        <taxon>eudicotyledons</taxon>
        <taxon>Gunneridae</taxon>
        <taxon>Pentapetalae</taxon>
        <taxon>rosids</taxon>
        <taxon>malvids</taxon>
        <taxon>Sapindales</taxon>
        <taxon>Meliaceae</taxon>
        <taxon>Melia</taxon>
    </lineage>
</organism>
<dbReference type="EMBL" id="CM051395">
    <property type="protein sequence ID" value="KAJ4725156.1"/>
    <property type="molecule type" value="Genomic_DNA"/>
</dbReference>
<dbReference type="Proteomes" id="UP001164539">
    <property type="component" value="Chromosome 2"/>
</dbReference>
<reference evidence="1 2" key="1">
    <citation type="journal article" date="2023" name="Science">
        <title>Complex scaffold remodeling in plant triterpene biosynthesis.</title>
        <authorList>
            <person name="De La Pena R."/>
            <person name="Hodgson H."/>
            <person name="Liu J.C."/>
            <person name="Stephenson M.J."/>
            <person name="Martin A.C."/>
            <person name="Owen C."/>
            <person name="Harkess A."/>
            <person name="Leebens-Mack J."/>
            <person name="Jimenez L.E."/>
            <person name="Osbourn A."/>
            <person name="Sattely E.S."/>
        </authorList>
    </citation>
    <scope>NUCLEOTIDE SEQUENCE [LARGE SCALE GENOMIC DNA]</scope>
    <source>
        <strain evidence="2">cv. JPN11</strain>
        <tissue evidence="1">Leaf</tissue>
    </source>
</reference>
<sequence length="516" mass="59518">MNMEITNWCIAFGTIISVVVVFAWKILNWVWFKPKRLEKLFRQQGFSGNFYTLLHGDIKKITRGANEANSKPIGIYDDILPRVLHYHLHIINKYGKNSFEWFGPTPCLNITEPKLISEVFLKHEIFKKPRRNPISKYLLQGMVMYEGEKWSKVRKIANPAFHFERLKDLLPEMHMSCKSTVNKWKDLMSNKESVEIDVWADIQAMTADVLSRTAFGSSFEDGRKIFELITKQIDNMIDVLKMPYIPGWRFLPTPTNRKLIGNYKQIRKLIRGIINKREEAMKMGKARNDDLLGLLMESNRNEIQESKAGMSIDEIIEECKEFYIAGQEASALLLTWTMIFLSIYPNWQERAREEVLKVFGNKEPKFQGMNQLKVVGSIIYEVLRFFPPPSMLTRVTSKETKLGETVIPAGVLVQLPISVVHQDPEYWGDDAKEFNPDRFSEGVSKACKKQLAYFAFGGGPRICIGQNFALMEAKLSLALILQNFSFELSPTYVHAPMKRLSLIQPQYGAPLVFHKI</sequence>
<name>A0ACC1YNU9_MELAZ</name>
<keyword evidence="2" id="KW-1185">Reference proteome</keyword>